<reference evidence="2 3" key="1">
    <citation type="submission" date="2017-05" db="EMBL/GenBank/DDBJ databases">
        <authorList>
            <person name="Varghese N."/>
            <person name="Submissions S."/>
        </authorList>
    </citation>
    <scope>NUCLEOTIDE SEQUENCE [LARGE SCALE GENOMIC DNA]</scope>
    <source>
        <strain evidence="2 3">DSM 15949</strain>
    </source>
</reference>
<gene>
    <name evidence="2" type="ORF">SAMN06265374_1903</name>
</gene>
<proteinExistence type="predicted"/>
<comment type="caution">
    <text evidence="2">The sequence shown here is derived from an EMBL/GenBank/DDBJ whole genome shotgun (WGS) entry which is preliminary data.</text>
</comment>
<organism evidence="2 3">
    <name type="scientific">Roseibium denhamense</name>
    <dbReference type="NCBI Taxonomy" id="76305"/>
    <lineage>
        <taxon>Bacteria</taxon>
        <taxon>Pseudomonadati</taxon>
        <taxon>Pseudomonadota</taxon>
        <taxon>Alphaproteobacteria</taxon>
        <taxon>Hyphomicrobiales</taxon>
        <taxon>Stappiaceae</taxon>
        <taxon>Roseibium</taxon>
    </lineage>
</organism>
<dbReference type="Proteomes" id="UP001157914">
    <property type="component" value="Unassembled WGS sequence"/>
</dbReference>
<evidence type="ECO:0000256" key="1">
    <source>
        <dbReference type="SAM" id="MobiDB-lite"/>
    </source>
</evidence>
<accession>A0ABY1NU69</accession>
<feature type="region of interest" description="Disordered" evidence="1">
    <location>
        <begin position="38"/>
        <end position="60"/>
    </location>
</feature>
<keyword evidence="3" id="KW-1185">Reference proteome</keyword>
<evidence type="ECO:0000313" key="3">
    <source>
        <dbReference type="Proteomes" id="UP001157914"/>
    </source>
</evidence>
<evidence type="ECO:0000313" key="2">
    <source>
        <dbReference type="EMBL" id="SMP18385.1"/>
    </source>
</evidence>
<name>A0ABY1NU69_9HYPH</name>
<protein>
    <submittedName>
        <fullName evidence="2">Uncharacterized protein</fullName>
    </submittedName>
</protein>
<sequence length="60" mass="6980">MFHTGDQYEVRARAERHLELRRLMQCFIAFFKAIPNSRHRDTTKTSCHGEGTDRTAPSNS</sequence>
<dbReference type="EMBL" id="FXTT01000002">
    <property type="protein sequence ID" value="SMP18385.1"/>
    <property type="molecule type" value="Genomic_DNA"/>
</dbReference>